<protein>
    <submittedName>
        <fullName evidence="4">Predicted lipoprotein</fullName>
    </submittedName>
</protein>
<dbReference type="Gene3D" id="1.20.1420.20">
    <property type="entry name" value="M75 peptidase, HXXE motif"/>
    <property type="match status" value="1"/>
</dbReference>
<keyword evidence="5" id="KW-1185">Reference proteome</keyword>
<dbReference type="EMBL" id="FWZT01000020">
    <property type="protein sequence ID" value="SMF59616.1"/>
    <property type="molecule type" value="Genomic_DNA"/>
</dbReference>
<dbReference type="AlphaFoldDB" id="A0A1Y6CEY6"/>
<dbReference type="STRING" id="1513793.SAMN06296036_12025"/>
<dbReference type="InterPro" id="IPR038352">
    <property type="entry name" value="Imelysin_sf"/>
</dbReference>
<evidence type="ECO:0000256" key="2">
    <source>
        <dbReference type="ARBA" id="ARBA00022729"/>
    </source>
</evidence>
<reference evidence="5" key="1">
    <citation type="submission" date="2017-04" db="EMBL/GenBank/DDBJ databases">
        <authorList>
            <person name="Varghese N."/>
            <person name="Submissions S."/>
        </authorList>
    </citation>
    <scope>NUCLEOTIDE SEQUENCE [LARGE SCALE GENOMIC DNA]</scope>
    <source>
        <strain evidence="5">RKEM611</strain>
    </source>
</reference>
<dbReference type="GO" id="GO:0030313">
    <property type="term" value="C:cell envelope"/>
    <property type="evidence" value="ECO:0007669"/>
    <property type="project" value="UniProtKB-SubCell"/>
</dbReference>
<organism evidence="4 5">
    <name type="scientific">Pseudobacteriovorax antillogorgiicola</name>
    <dbReference type="NCBI Taxonomy" id="1513793"/>
    <lineage>
        <taxon>Bacteria</taxon>
        <taxon>Pseudomonadati</taxon>
        <taxon>Bdellovibrionota</taxon>
        <taxon>Oligoflexia</taxon>
        <taxon>Oligoflexales</taxon>
        <taxon>Pseudobacteriovoracaceae</taxon>
        <taxon>Pseudobacteriovorax</taxon>
    </lineage>
</organism>
<dbReference type="Proteomes" id="UP000192907">
    <property type="component" value="Unassembled WGS sequence"/>
</dbReference>
<dbReference type="InterPro" id="IPR034984">
    <property type="entry name" value="Imelysin-like_IPPA"/>
</dbReference>
<comment type="subcellular location">
    <subcellularLocation>
        <location evidence="1">Cell envelope</location>
    </subcellularLocation>
</comment>
<name>A0A1Y6CEY6_9BACT</name>
<dbReference type="OrthoDB" id="8591749at2"/>
<evidence type="ECO:0000313" key="5">
    <source>
        <dbReference type="Proteomes" id="UP000192907"/>
    </source>
</evidence>
<dbReference type="CDD" id="cd14659">
    <property type="entry name" value="Imelysin-like_IPPA"/>
    <property type="match status" value="1"/>
</dbReference>
<evidence type="ECO:0000259" key="3">
    <source>
        <dbReference type="Pfam" id="PF09375"/>
    </source>
</evidence>
<proteinExistence type="predicted"/>
<evidence type="ECO:0000313" key="4">
    <source>
        <dbReference type="EMBL" id="SMF59616.1"/>
    </source>
</evidence>
<sequence length="368" mass="39387">MKYFWFVGLSIGSLVLWQGCKEAGDPAAQTVVDRQNLLELYADSIILPNYEDLAQKGEALETAVLELCTNPSAETYSGAQAAWSAAYLAFATTEVHNFGPIKSQRLDSKIHSWPIRVNDIETFIAAGALSEADVKAGGALVKGLPVIEYMIYGANRDLDASAFVADESRCQYLLSLTATLADNTAALHSSWAESGDNFRRDFVDAGSEDSMYGKQTEALDDMVNQMIHTIQFIEGDKVARPLGKRNNGVAQPDDVESPYGQLSKSLILTNLSSIRQAFLGGDSLQDNSVAAIIQESSPELYEEVTAAITAAESSLGQTTGSLSIAVQGDEAALVEGCFTSLKELLRLFAADVAGVLGVTPTFSDNDGD</sequence>
<dbReference type="InterPro" id="IPR018976">
    <property type="entry name" value="Imelysin-like"/>
</dbReference>
<accession>A0A1Y6CEY6</accession>
<gene>
    <name evidence="4" type="ORF">SAMN06296036_12025</name>
</gene>
<keyword evidence="4" id="KW-0449">Lipoprotein</keyword>
<evidence type="ECO:0000256" key="1">
    <source>
        <dbReference type="ARBA" id="ARBA00004196"/>
    </source>
</evidence>
<dbReference type="Pfam" id="PF09375">
    <property type="entry name" value="Peptidase_M75"/>
    <property type="match status" value="1"/>
</dbReference>
<dbReference type="RefSeq" id="WP_132322957.1">
    <property type="nucleotide sequence ID" value="NZ_FWZT01000020.1"/>
</dbReference>
<dbReference type="PROSITE" id="PS51257">
    <property type="entry name" value="PROKAR_LIPOPROTEIN"/>
    <property type="match status" value="1"/>
</dbReference>
<keyword evidence="2" id="KW-0732">Signal</keyword>
<feature type="domain" description="Imelysin-like" evidence="3">
    <location>
        <begin position="46"/>
        <end position="346"/>
    </location>
</feature>